<organism evidence="1 2">
    <name type="scientific">Pterulicium gracile</name>
    <dbReference type="NCBI Taxonomy" id="1884261"/>
    <lineage>
        <taxon>Eukaryota</taxon>
        <taxon>Fungi</taxon>
        <taxon>Dikarya</taxon>
        <taxon>Basidiomycota</taxon>
        <taxon>Agaricomycotina</taxon>
        <taxon>Agaricomycetes</taxon>
        <taxon>Agaricomycetidae</taxon>
        <taxon>Agaricales</taxon>
        <taxon>Pleurotineae</taxon>
        <taxon>Pterulaceae</taxon>
        <taxon>Pterulicium</taxon>
    </lineage>
</organism>
<dbReference type="OrthoDB" id="542013at2759"/>
<dbReference type="AlphaFoldDB" id="A0A5C3QUK6"/>
<sequence length="93" mass="10415">MGIELRDETDYAGGEVWSLDQGDLRSVTRFAVKFTKEVSRLDVLVANAGVLTRRYEATKDGFESTCVCTFGADFSFLHLVNNASSSFIHRECR</sequence>
<dbReference type="Proteomes" id="UP000305067">
    <property type="component" value="Unassembled WGS sequence"/>
</dbReference>
<reference evidence="1 2" key="1">
    <citation type="journal article" date="2019" name="Nat. Ecol. Evol.">
        <title>Megaphylogeny resolves global patterns of mushroom evolution.</title>
        <authorList>
            <person name="Varga T."/>
            <person name="Krizsan K."/>
            <person name="Foldi C."/>
            <person name="Dima B."/>
            <person name="Sanchez-Garcia M."/>
            <person name="Sanchez-Ramirez S."/>
            <person name="Szollosi G.J."/>
            <person name="Szarkandi J.G."/>
            <person name="Papp V."/>
            <person name="Albert L."/>
            <person name="Andreopoulos W."/>
            <person name="Angelini C."/>
            <person name="Antonin V."/>
            <person name="Barry K.W."/>
            <person name="Bougher N.L."/>
            <person name="Buchanan P."/>
            <person name="Buyck B."/>
            <person name="Bense V."/>
            <person name="Catcheside P."/>
            <person name="Chovatia M."/>
            <person name="Cooper J."/>
            <person name="Damon W."/>
            <person name="Desjardin D."/>
            <person name="Finy P."/>
            <person name="Geml J."/>
            <person name="Haridas S."/>
            <person name="Hughes K."/>
            <person name="Justo A."/>
            <person name="Karasinski D."/>
            <person name="Kautmanova I."/>
            <person name="Kiss B."/>
            <person name="Kocsube S."/>
            <person name="Kotiranta H."/>
            <person name="LaButti K.M."/>
            <person name="Lechner B.E."/>
            <person name="Liimatainen K."/>
            <person name="Lipzen A."/>
            <person name="Lukacs Z."/>
            <person name="Mihaltcheva S."/>
            <person name="Morgado L.N."/>
            <person name="Niskanen T."/>
            <person name="Noordeloos M.E."/>
            <person name="Ohm R.A."/>
            <person name="Ortiz-Santana B."/>
            <person name="Ovrebo C."/>
            <person name="Racz N."/>
            <person name="Riley R."/>
            <person name="Savchenko A."/>
            <person name="Shiryaev A."/>
            <person name="Soop K."/>
            <person name="Spirin V."/>
            <person name="Szebenyi C."/>
            <person name="Tomsovsky M."/>
            <person name="Tulloss R.E."/>
            <person name="Uehling J."/>
            <person name="Grigoriev I.V."/>
            <person name="Vagvolgyi C."/>
            <person name="Papp T."/>
            <person name="Martin F.M."/>
            <person name="Miettinen O."/>
            <person name="Hibbett D.S."/>
            <person name="Nagy L.G."/>
        </authorList>
    </citation>
    <scope>NUCLEOTIDE SEQUENCE [LARGE SCALE GENOMIC DNA]</scope>
    <source>
        <strain evidence="1 2">CBS 309.79</strain>
    </source>
</reference>
<dbReference type="InterPro" id="IPR036291">
    <property type="entry name" value="NAD(P)-bd_dom_sf"/>
</dbReference>
<dbReference type="Gene3D" id="3.40.50.720">
    <property type="entry name" value="NAD(P)-binding Rossmann-like Domain"/>
    <property type="match status" value="1"/>
</dbReference>
<dbReference type="SUPFAM" id="SSF51735">
    <property type="entry name" value="NAD(P)-binding Rossmann-fold domains"/>
    <property type="match status" value="1"/>
</dbReference>
<protein>
    <submittedName>
        <fullName evidence="1">Uncharacterized protein</fullName>
    </submittedName>
</protein>
<name>A0A5C3QUK6_9AGAR</name>
<proteinExistence type="predicted"/>
<accession>A0A5C3QUK6</accession>
<evidence type="ECO:0000313" key="1">
    <source>
        <dbReference type="EMBL" id="TFL02004.1"/>
    </source>
</evidence>
<keyword evidence="2" id="KW-1185">Reference proteome</keyword>
<evidence type="ECO:0000313" key="2">
    <source>
        <dbReference type="Proteomes" id="UP000305067"/>
    </source>
</evidence>
<dbReference type="EMBL" id="ML178823">
    <property type="protein sequence ID" value="TFL02004.1"/>
    <property type="molecule type" value="Genomic_DNA"/>
</dbReference>
<dbReference type="STRING" id="1884261.A0A5C3QUK6"/>
<gene>
    <name evidence="1" type="ORF">BDV98DRAFT_566525</name>
</gene>